<keyword evidence="2" id="KW-0472">Membrane</keyword>
<dbReference type="EMBL" id="CZCU02000126">
    <property type="protein sequence ID" value="VXD15981.1"/>
    <property type="molecule type" value="Genomic_DNA"/>
</dbReference>
<proteinExistence type="predicted"/>
<dbReference type="OrthoDB" id="449442at2"/>
<reference evidence="3" key="1">
    <citation type="submission" date="2019-10" db="EMBL/GenBank/DDBJ databases">
        <authorList>
            <consortium name="Genoscope - CEA"/>
            <person name="William W."/>
        </authorList>
    </citation>
    <scope>NUCLEOTIDE SEQUENCE [LARGE SCALE GENOMIC DNA]</scope>
    <source>
        <strain evidence="3">BBR_PRJEB10992</strain>
    </source>
</reference>
<feature type="transmembrane region" description="Helical" evidence="2">
    <location>
        <begin position="21"/>
        <end position="41"/>
    </location>
</feature>
<keyword evidence="2" id="KW-0812">Transmembrane</keyword>
<dbReference type="AlphaFoldDB" id="A0A7Z9DYK9"/>
<keyword evidence="4" id="KW-1185">Reference proteome</keyword>
<comment type="caution">
    <text evidence="3">The sequence shown here is derived from an EMBL/GenBank/DDBJ whole genome shotgun (WGS) entry which is preliminary data.</text>
</comment>
<feature type="compositionally biased region" description="Low complexity" evidence="1">
    <location>
        <begin position="125"/>
        <end position="134"/>
    </location>
</feature>
<dbReference type="Proteomes" id="UP000184550">
    <property type="component" value="Unassembled WGS sequence"/>
</dbReference>
<name>A0A7Z9DYK9_9CYAN</name>
<evidence type="ECO:0000313" key="3">
    <source>
        <dbReference type="EMBL" id="VXD15981.1"/>
    </source>
</evidence>
<accession>A0A7Z9DYK9</accession>
<keyword evidence="2" id="KW-1133">Transmembrane helix</keyword>
<evidence type="ECO:0000256" key="1">
    <source>
        <dbReference type="SAM" id="MobiDB-lite"/>
    </source>
</evidence>
<evidence type="ECO:0000313" key="4">
    <source>
        <dbReference type="Proteomes" id="UP000184550"/>
    </source>
</evidence>
<dbReference type="RefSeq" id="WP_083619790.1">
    <property type="nucleotide sequence ID" value="NZ_LR734863.1"/>
</dbReference>
<feature type="transmembrane region" description="Helical" evidence="2">
    <location>
        <begin position="53"/>
        <end position="72"/>
    </location>
</feature>
<sequence>MGSVINPNAQSEAIKQNWKTYHILNIILLSTSLPCWFFTPFLTRDTANNWHRVFRFASIIYAISASSTSLYLSNQLGKLKPKIDALNKREQAEFKHSLASDLYLAQSTNTAIAQFLVAERSSSLSSPNSELLNDSVHEDYSDNEPLVQNRSERGELNRSSVQKPELSKLAQEYFEPVLEALEDGLSDSQIIKDVMGFKNYRYKEGKAILSEIKDELELSED</sequence>
<feature type="region of interest" description="Disordered" evidence="1">
    <location>
        <begin position="125"/>
        <end position="162"/>
    </location>
</feature>
<organism evidence="3 4">
    <name type="scientific">Planktothrix serta PCC 8927</name>
    <dbReference type="NCBI Taxonomy" id="671068"/>
    <lineage>
        <taxon>Bacteria</taxon>
        <taxon>Bacillati</taxon>
        <taxon>Cyanobacteriota</taxon>
        <taxon>Cyanophyceae</taxon>
        <taxon>Oscillatoriophycideae</taxon>
        <taxon>Oscillatoriales</taxon>
        <taxon>Microcoleaceae</taxon>
        <taxon>Planktothrix</taxon>
    </lineage>
</organism>
<protein>
    <submittedName>
        <fullName evidence="3">Uncharacterized protein</fullName>
    </submittedName>
</protein>
<evidence type="ECO:0000256" key="2">
    <source>
        <dbReference type="SAM" id="Phobius"/>
    </source>
</evidence>
<gene>
    <name evidence="3" type="ORF">PL8927_510012</name>
</gene>